<dbReference type="EC" id="1.-.-.-" evidence="5"/>
<dbReference type="GO" id="GO:0050661">
    <property type="term" value="F:NADP binding"/>
    <property type="evidence" value="ECO:0007669"/>
    <property type="project" value="InterPro"/>
</dbReference>
<evidence type="ECO:0000256" key="3">
    <source>
        <dbReference type="ARBA" id="ARBA00022827"/>
    </source>
</evidence>
<organism evidence="7 8">
    <name type="scientific">Digitaria exilis</name>
    <dbReference type="NCBI Taxonomy" id="1010633"/>
    <lineage>
        <taxon>Eukaryota</taxon>
        <taxon>Viridiplantae</taxon>
        <taxon>Streptophyta</taxon>
        <taxon>Embryophyta</taxon>
        <taxon>Tracheophyta</taxon>
        <taxon>Spermatophyta</taxon>
        <taxon>Magnoliopsida</taxon>
        <taxon>Liliopsida</taxon>
        <taxon>Poales</taxon>
        <taxon>Poaceae</taxon>
        <taxon>PACMAD clade</taxon>
        <taxon>Panicoideae</taxon>
        <taxon>Panicodae</taxon>
        <taxon>Paniceae</taxon>
        <taxon>Anthephorinae</taxon>
        <taxon>Digitaria</taxon>
    </lineage>
</organism>
<dbReference type="OrthoDB" id="66881at2759"/>
<keyword evidence="3 5" id="KW-0274">FAD</keyword>
<dbReference type="Pfam" id="PF00743">
    <property type="entry name" value="FMO-like"/>
    <property type="match status" value="1"/>
</dbReference>
<reference evidence="7" key="1">
    <citation type="submission" date="2020-07" db="EMBL/GenBank/DDBJ databases">
        <title>Genome sequence and genetic diversity analysis of an under-domesticated orphan crop, white fonio (Digitaria exilis).</title>
        <authorList>
            <person name="Bennetzen J.L."/>
            <person name="Chen S."/>
            <person name="Ma X."/>
            <person name="Wang X."/>
            <person name="Yssel A.E.J."/>
            <person name="Chaluvadi S.R."/>
            <person name="Johnson M."/>
            <person name="Gangashetty P."/>
            <person name="Hamidou F."/>
            <person name="Sanogo M.D."/>
            <person name="Zwaenepoel A."/>
            <person name="Wallace J."/>
            <person name="Van De Peer Y."/>
            <person name="Van Deynze A."/>
        </authorList>
    </citation>
    <scope>NUCLEOTIDE SEQUENCE</scope>
    <source>
        <tissue evidence="7">Leaves</tissue>
    </source>
</reference>
<feature type="region of interest" description="Disordered" evidence="6">
    <location>
        <begin position="177"/>
        <end position="213"/>
    </location>
</feature>
<evidence type="ECO:0000256" key="2">
    <source>
        <dbReference type="ARBA" id="ARBA00022630"/>
    </source>
</evidence>
<name>A0A835FAF4_9POAL</name>
<dbReference type="SUPFAM" id="SSF51905">
    <property type="entry name" value="FAD/NAD(P)-binding domain"/>
    <property type="match status" value="1"/>
</dbReference>
<evidence type="ECO:0000256" key="4">
    <source>
        <dbReference type="ARBA" id="ARBA00023002"/>
    </source>
</evidence>
<protein>
    <recommendedName>
        <fullName evidence="5">Flavin-containing monooxygenase</fullName>
        <ecNumber evidence="5">1.-.-.-</ecNumber>
    </recommendedName>
</protein>
<comment type="cofactor">
    <cofactor evidence="5">
        <name>FAD</name>
        <dbReference type="ChEBI" id="CHEBI:57692"/>
    </cofactor>
</comment>
<dbReference type="InterPro" id="IPR050346">
    <property type="entry name" value="FMO-like"/>
</dbReference>
<sequence>MDSASIPKNVCVIGAGMSGLAAARELRREGLAVTAMEQRGDVGGQWLYDPTTDAGDPLGISSAPVTKVHSSMYASVRLISPRECMGFSDFQYLKDFCAAFGLEDAVKLNTKVLRVAMAPPPSSEATGGGTPVGYYSDVKWQVRYVRVEQDGDEGVAVEEVFDAVVIANGHYSQPRLPRIKGGGGGRLRGERPGHSDGALRRGQWGPSHGQVHGGRHDAVTMAPWLSFVGVPMAVFAPWFFEAQARWIALVLSGRKTLPSPEEMVRAVEEDYRAREMAGVPTKHTHFIPAVEPIEAWEFVYRHSDLPRMEDWKVELFVTSFVKNKEEDREAFRDRDDDSESVREGLRRWRRVAGAQYEAALAAASGDHADDADVASSVHNKPAIIAGSMQIPKSERSSGSPTERK</sequence>
<dbReference type="AlphaFoldDB" id="A0A835FAF4"/>
<evidence type="ECO:0000313" key="8">
    <source>
        <dbReference type="Proteomes" id="UP000636709"/>
    </source>
</evidence>
<evidence type="ECO:0000256" key="6">
    <source>
        <dbReference type="SAM" id="MobiDB-lite"/>
    </source>
</evidence>
<accession>A0A835FAF4</accession>
<keyword evidence="2 5" id="KW-0285">Flavoprotein</keyword>
<dbReference type="Gene3D" id="3.50.50.60">
    <property type="entry name" value="FAD/NAD(P)-binding domain"/>
    <property type="match status" value="2"/>
</dbReference>
<keyword evidence="8" id="KW-1185">Reference proteome</keyword>
<keyword evidence="4 5" id="KW-0560">Oxidoreductase</keyword>
<comment type="similarity">
    <text evidence="1 5">Belongs to the FMO family.</text>
</comment>
<keyword evidence="5" id="KW-0503">Monooxygenase</keyword>
<dbReference type="GO" id="GO:0050660">
    <property type="term" value="F:flavin adenine dinucleotide binding"/>
    <property type="evidence" value="ECO:0007669"/>
    <property type="project" value="InterPro"/>
</dbReference>
<dbReference type="InterPro" id="IPR036188">
    <property type="entry name" value="FAD/NAD-bd_sf"/>
</dbReference>
<dbReference type="PANTHER" id="PTHR23023">
    <property type="entry name" value="DIMETHYLANILINE MONOOXYGENASE"/>
    <property type="match status" value="1"/>
</dbReference>
<evidence type="ECO:0000256" key="1">
    <source>
        <dbReference type="ARBA" id="ARBA00009183"/>
    </source>
</evidence>
<proteinExistence type="inferred from homology"/>
<comment type="caution">
    <text evidence="7">The sequence shown here is derived from an EMBL/GenBank/DDBJ whole genome shotgun (WGS) entry which is preliminary data.</text>
</comment>
<evidence type="ECO:0000256" key="5">
    <source>
        <dbReference type="RuleBase" id="RU361177"/>
    </source>
</evidence>
<dbReference type="EMBL" id="JACEFO010001603">
    <property type="protein sequence ID" value="KAF8733029.1"/>
    <property type="molecule type" value="Genomic_DNA"/>
</dbReference>
<feature type="compositionally biased region" description="Basic and acidic residues" evidence="6">
    <location>
        <begin position="187"/>
        <end position="199"/>
    </location>
</feature>
<dbReference type="GO" id="GO:0004499">
    <property type="term" value="F:N,N-dimethylaniline monooxygenase activity"/>
    <property type="evidence" value="ECO:0007669"/>
    <property type="project" value="InterPro"/>
</dbReference>
<evidence type="ECO:0000313" key="7">
    <source>
        <dbReference type="EMBL" id="KAF8733029.1"/>
    </source>
</evidence>
<gene>
    <name evidence="7" type="ORF">HU200_015387</name>
</gene>
<dbReference type="Proteomes" id="UP000636709">
    <property type="component" value="Unassembled WGS sequence"/>
</dbReference>
<feature type="region of interest" description="Disordered" evidence="6">
    <location>
        <begin position="380"/>
        <end position="404"/>
    </location>
</feature>
<dbReference type="InterPro" id="IPR020946">
    <property type="entry name" value="Flavin_mOase-like"/>
</dbReference>